<protein>
    <recommendedName>
        <fullName evidence="5 8">Aldose 1-epimerase</fullName>
        <ecNumber evidence="4 8">5.1.3.3</ecNumber>
    </recommendedName>
</protein>
<dbReference type="EMBL" id="BMPE01000005">
    <property type="protein sequence ID" value="GGL03247.1"/>
    <property type="molecule type" value="Genomic_DNA"/>
</dbReference>
<dbReference type="Gene3D" id="2.70.98.10">
    <property type="match status" value="1"/>
</dbReference>
<evidence type="ECO:0000256" key="9">
    <source>
        <dbReference type="SAM" id="MobiDB-lite"/>
    </source>
</evidence>
<evidence type="ECO:0000256" key="1">
    <source>
        <dbReference type="ARBA" id="ARBA00001614"/>
    </source>
</evidence>
<dbReference type="EC" id="5.1.3.3" evidence="4 8"/>
<feature type="region of interest" description="Disordered" evidence="9">
    <location>
        <begin position="320"/>
        <end position="340"/>
    </location>
</feature>
<dbReference type="RefSeq" id="WP_189069082.1">
    <property type="nucleotide sequence ID" value="NZ_BMPE01000005.1"/>
</dbReference>
<comment type="catalytic activity">
    <reaction evidence="1 8">
        <text>alpha-D-glucose = beta-D-glucose</text>
        <dbReference type="Rhea" id="RHEA:10264"/>
        <dbReference type="ChEBI" id="CHEBI:15903"/>
        <dbReference type="ChEBI" id="CHEBI:17925"/>
        <dbReference type="EC" id="5.1.3.3"/>
    </reaction>
</comment>
<dbReference type="PANTHER" id="PTHR10091">
    <property type="entry name" value="ALDOSE-1-EPIMERASE"/>
    <property type="match status" value="1"/>
</dbReference>
<comment type="caution">
    <text evidence="10">The sequence shown here is derived from an EMBL/GenBank/DDBJ whole genome shotgun (WGS) entry which is preliminary data.</text>
</comment>
<evidence type="ECO:0000256" key="6">
    <source>
        <dbReference type="ARBA" id="ARBA00023235"/>
    </source>
</evidence>
<dbReference type="PROSITE" id="PS00545">
    <property type="entry name" value="ALDOSE_1_EPIMERASE"/>
    <property type="match status" value="1"/>
</dbReference>
<gene>
    <name evidence="10" type="ORF">GCM10010844_22310</name>
</gene>
<dbReference type="Pfam" id="PF01263">
    <property type="entry name" value="Aldose_epim"/>
    <property type="match status" value="1"/>
</dbReference>
<dbReference type="CDD" id="cd09019">
    <property type="entry name" value="galactose_mutarotase_like"/>
    <property type="match status" value="1"/>
</dbReference>
<evidence type="ECO:0000256" key="2">
    <source>
        <dbReference type="ARBA" id="ARBA00005028"/>
    </source>
</evidence>
<dbReference type="InterPro" id="IPR014718">
    <property type="entry name" value="GH-type_carb-bd"/>
</dbReference>
<evidence type="ECO:0000313" key="10">
    <source>
        <dbReference type="EMBL" id="GGL03247.1"/>
    </source>
</evidence>
<evidence type="ECO:0000256" key="4">
    <source>
        <dbReference type="ARBA" id="ARBA00013185"/>
    </source>
</evidence>
<reference evidence="11" key="1">
    <citation type="journal article" date="2019" name="Int. J. Syst. Evol. Microbiol.">
        <title>The Global Catalogue of Microorganisms (GCM) 10K type strain sequencing project: providing services to taxonomists for standard genome sequencing and annotation.</title>
        <authorList>
            <consortium name="The Broad Institute Genomics Platform"/>
            <consortium name="The Broad Institute Genome Sequencing Center for Infectious Disease"/>
            <person name="Wu L."/>
            <person name="Ma J."/>
        </authorList>
    </citation>
    <scope>NUCLEOTIDE SEQUENCE [LARGE SCALE GENOMIC DNA]</scope>
    <source>
        <strain evidence="11">JCM 19173</strain>
    </source>
</reference>
<accession>A0ABQ2FKH0</accession>
<comment type="pathway">
    <text evidence="2 8">Carbohydrate metabolism; hexose metabolism.</text>
</comment>
<dbReference type="InterPro" id="IPR008183">
    <property type="entry name" value="Aldose_1/G6P_1-epimerase"/>
</dbReference>
<keyword evidence="7 8" id="KW-0119">Carbohydrate metabolism</keyword>
<dbReference type="PIRSF" id="PIRSF005096">
    <property type="entry name" value="GALM"/>
    <property type="match status" value="1"/>
</dbReference>
<keyword evidence="11" id="KW-1185">Reference proteome</keyword>
<name>A0ABQ2FKH0_9DEIO</name>
<sequence length="353" mass="38247">MTTPEIHTRTWGHLPGGQPITQFTLTLPGGVQARLTDLGATLTSLHVPDRNGRPGEVVLGFDHPEPYLSRETSPFLGSTVGRFANRIAQARYTLDGQEVHLTPNDGPHALHGGPRGFDQHLWHGHAEVVDGGAQVTFTRVSPHGEEGHPGTLHVQVTYRLTAEPDRTLSIDYHATTDAPTHVNLTNHTYWNLSADPHELIHAHVLTLPADTFTPIHAGGIPTGAVQDVTGTPFDFRTPRPLGDALAEQPGGIDHNVMLRGEPGTLQPAATLHHPASGRTLHIHTTEPALQVYTGNFLDGQQTGHAGRVHAYQASVCLETQHAPDSPNQPQFPSTRLNPGQTFTSRTVHVFRSE</sequence>
<dbReference type="InterPro" id="IPR047215">
    <property type="entry name" value="Galactose_mutarotase-like"/>
</dbReference>
<dbReference type="Proteomes" id="UP000604341">
    <property type="component" value="Unassembled WGS sequence"/>
</dbReference>
<proteinExistence type="inferred from homology"/>
<evidence type="ECO:0000256" key="7">
    <source>
        <dbReference type="ARBA" id="ARBA00023277"/>
    </source>
</evidence>
<evidence type="ECO:0000256" key="5">
    <source>
        <dbReference type="ARBA" id="ARBA00014165"/>
    </source>
</evidence>
<evidence type="ECO:0000313" key="11">
    <source>
        <dbReference type="Proteomes" id="UP000604341"/>
    </source>
</evidence>
<dbReference type="InterPro" id="IPR015443">
    <property type="entry name" value="Aldose_1-epimerase"/>
</dbReference>
<organism evidence="10 11">
    <name type="scientific">Deinococcus radiotolerans</name>
    <dbReference type="NCBI Taxonomy" id="1309407"/>
    <lineage>
        <taxon>Bacteria</taxon>
        <taxon>Thermotogati</taxon>
        <taxon>Deinococcota</taxon>
        <taxon>Deinococci</taxon>
        <taxon>Deinococcales</taxon>
        <taxon>Deinococcaceae</taxon>
        <taxon>Deinococcus</taxon>
    </lineage>
</organism>
<dbReference type="PANTHER" id="PTHR10091:SF0">
    <property type="entry name" value="GALACTOSE MUTAROTASE"/>
    <property type="match status" value="1"/>
</dbReference>
<keyword evidence="6 8" id="KW-0413">Isomerase</keyword>
<evidence type="ECO:0000256" key="3">
    <source>
        <dbReference type="ARBA" id="ARBA00006206"/>
    </source>
</evidence>
<dbReference type="InterPro" id="IPR011013">
    <property type="entry name" value="Gal_mutarotase_sf_dom"/>
</dbReference>
<dbReference type="InterPro" id="IPR018052">
    <property type="entry name" value="Ald1_epimerase_CS"/>
</dbReference>
<comment type="similarity">
    <text evidence="3 8">Belongs to the aldose epimerase family.</text>
</comment>
<dbReference type="NCBIfam" id="NF008277">
    <property type="entry name" value="PRK11055.1"/>
    <property type="match status" value="1"/>
</dbReference>
<evidence type="ECO:0000256" key="8">
    <source>
        <dbReference type="PIRNR" id="PIRNR005096"/>
    </source>
</evidence>
<dbReference type="SUPFAM" id="SSF74650">
    <property type="entry name" value="Galactose mutarotase-like"/>
    <property type="match status" value="1"/>
</dbReference>
<feature type="compositionally biased region" description="Polar residues" evidence="9">
    <location>
        <begin position="325"/>
        <end position="340"/>
    </location>
</feature>